<dbReference type="Proteomes" id="UP000645462">
    <property type="component" value="Unassembled WGS sequence"/>
</dbReference>
<evidence type="ECO:0000313" key="2">
    <source>
        <dbReference type="Proteomes" id="UP000645462"/>
    </source>
</evidence>
<organism evidence="1 2">
    <name type="scientific">Marivita lacus</name>
    <dbReference type="NCBI Taxonomy" id="1323742"/>
    <lineage>
        <taxon>Bacteria</taxon>
        <taxon>Pseudomonadati</taxon>
        <taxon>Pseudomonadota</taxon>
        <taxon>Alphaproteobacteria</taxon>
        <taxon>Rhodobacterales</taxon>
        <taxon>Roseobacteraceae</taxon>
        <taxon>Marivita</taxon>
    </lineage>
</organism>
<gene>
    <name evidence="1" type="ORF">GCM10011363_39240</name>
</gene>
<reference evidence="2" key="1">
    <citation type="journal article" date="2019" name="Int. J. Syst. Evol. Microbiol.">
        <title>The Global Catalogue of Microorganisms (GCM) 10K type strain sequencing project: providing services to taxonomists for standard genome sequencing and annotation.</title>
        <authorList>
            <consortium name="The Broad Institute Genomics Platform"/>
            <consortium name="The Broad Institute Genome Sequencing Center for Infectious Disease"/>
            <person name="Wu L."/>
            <person name="Ma J."/>
        </authorList>
    </citation>
    <scope>NUCLEOTIDE SEQUENCE [LARGE SCALE GENOMIC DNA]</scope>
    <source>
        <strain evidence="2">CGMCC 1.12478</strain>
    </source>
</reference>
<sequence length="476" mass="51592">METDRGVTDEGDPWFVFCQPSGEVFIHLCRIDGLYVLDSPNVLRPLRGADFNELIADFTNQALPARTSGDDPERRVIRLERGGKVRLHPSAMLAALIWTLFLASEELVLLAPEKTEADLDSLLDLDGLVSLDGTQTLLTDVDVDGFSVGFDHTGKDASSETVFGPIDTAGHSGFRDSSQQQGLAVHNNAFALGLSTIAIAMGFMSETVLLENQRKVLEGLKELGLSKYGDDGQGSADSEMVGDPADSTMLTMLAEFIGMHDLQNKANTAASQSDAQAVELEENLAHLTADVIDETAIFKAKSPTPAIVRDNTAASEKDAPIIKTDARDDTALSFALESDSDGLKGETVSLPAFLSRNSQAPQPLMEEFKLGQTTIKASFDINEFDGFAIFELIDTTATERATSVREFDALALRLIEFLEAKDGDIGFIELENEVIMIDRTAVTGGQTEYIQWEATDGRTISFIGLAADFEQFDMIA</sequence>
<dbReference type="EMBL" id="BMFC01000015">
    <property type="protein sequence ID" value="GGC18751.1"/>
    <property type="molecule type" value="Genomic_DNA"/>
</dbReference>
<protein>
    <submittedName>
        <fullName evidence="1">Uncharacterized protein</fullName>
    </submittedName>
</protein>
<accession>A0ABQ1L831</accession>
<comment type="caution">
    <text evidence="1">The sequence shown here is derived from an EMBL/GenBank/DDBJ whole genome shotgun (WGS) entry which is preliminary data.</text>
</comment>
<name>A0ABQ1L831_9RHOB</name>
<proteinExistence type="predicted"/>
<keyword evidence="2" id="KW-1185">Reference proteome</keyword>
<evidence type="ECO:0000313" key="1">
    <source>
        <dbReference type="EMBL" id="GGC18751.1"/>
    </source>
</evidence>